<feature type="transmembrane region" description="Helical" evidence="1">
    <location>
        <begin position="12"/>
        <end position="35"/>
    </location>
</feature>
<keyword evidence="1" id="KW-0812">Transmembrane</keyword>
<feature type="transmembrane region" description="Helical" evidence="1">
    <location>
        <begin position="47"/>
        <end position="70"/>
    </location>
</feature>
<accession>A0A4Q9MI24</accession>
<feature type="non-terminal residue" evidence="2">
    <location>
        <position position="1"/>
    </location>
</feature>
<dbReference type="Proteomes" id="UP000292957">
    <property type="component" value="Unassembled WGS sequence"/>
</dbReference>
<keyword evidence="1" id="KW-1133">Transmembrane helix</keyword>
<name>A0A4Q9MI24_9APHY</name>
<reference evidence="2" key="1">
    <citation type="submission" date="2019-01" db="EMBL/GenBank/DDBJ databases">
        <title>Draft genome sequences of three monokaryotic isolates of the white-rot basidiomycete fungus Dichomitus squalens.</title>
        <authorList>
            <consortium name="DOE Joint Genome Institute"/>
            <person name="Lopez S.C."/>
            <person name="Andreopoulos B."/>
            <person name="Pangilinan J."/>
            <person name="Lipzen A."/>
            <person name="Riley R."/>
            <person name="Ahrendt S."/>
            <person name="Ng V."/>
            <person name="Barry K."/>
            <person name="Daum C."/>
            <person name="Grigoriev I.V."/>
            <person name="Hilden K.S."/>
            <person name="Makela M.R."/>
            <person name="de Vries R.P."/>
        </authorList>
    </citation>
    <scope>NUCLEOTIDE SEQUENCE [LARGE SCALE GENOMIC DNA]</scope>
    <source>
        <strain evidence="2">OM18370.1</strain>
    </source>
</reference>
<sequence>VYRTFIVWNQNLLVNTIPFMLFLSSIAAVYCLYLLVLIITDSVGTNIFFTFFDISPPLVALVFSVLIVGAQKTHKSGSSLSGMLSGIRFGGQSSRGQQQSSIPGVEVRLERIIRSETDGHPAVDALETIGTYDSENKGESLVHVV</sequence>
<proteinExistence type="predicted"/>
<dbReference type="AlphaFoldDB" id="A0A4Q9MI24"/>
<evidence type="ECO:0000313" key="2">
    <source>
        <dbReference type="EMBL" id="TBU25576.1"/>
    </source>
</evidence>
<keyword evidence="1" id="KW-0472">Membrane</keyword>
<organism evidence="2">
    <name type="scientific">Dichomitus squalens</name>
    <dbReference type="NCBI Taxonomy" id="114155"/>
    <lineage>
        <taxon>Eukaryota</taxon>
        <taxon>Fungi</taxon>
        <taxon>Dikarya</taxon>
        <taxon>Basidiomycota</taxon>
        <taxon>Agaricomycotina</taxon>
        <taxon>Agaricomycetes</taxon>
        <taxon>Polyporales</taxon>
        <taxon>Polyporaceae</taxon>
        <taxon>Dichomitus</taxon>
    </lineage>
</organism>
<dbReference type="EMBL" id="ML143459">
    <property type="protein sequence ID" value="TBU25576.1"/>
    <property type="molecule type" value="Genomic_DNA"/>
</dbReference>
<gene>
    <name evidence="2" type="ORF">BD311DRAFT_669360</name>
</gene>
<dbReference type="OrthoDB" id="2753342at2759"/>
<evidence type="ECO:0000256" key="1">
    <source>
        <dbReference type="SAM" id="Phobius"/>
    </source>
</evidence>
<protein>
    <submittedName>
        <fullName evidence="2">Uncharacterized protein</fullName>
    </submittedName>
</protein>